<dbReference type="EMBL" id="JAVRJZ010000005">
    <property type="protein sequence ID" value="KAK2723083.1"/>
    <property type="molecule type" value="Genomic_DNA"/>
</dbReference>
<dbReference type="InterPro" id="IPR032675">
    <property type="entry name" value="LRR_dom_sf"/>
</dbReference>
<dbReference type="InterPro" id="IPR056845">
    <property type="entry name" value="LRR_Zer-1"/>
</dbReference>
<dbReference type="GO" id="GO:0031462">
    <property type="term" value="C:Cul2-RING ubiquitin ligase complex"/>
    <property type="evidence" value="ECO:0007669"/>
    <property type="project" value="TreeGrafter"/>
</dbReference>
<evidence type="ECO:0000259" key="6">
    <source>
        <dbReference type="Pfam" id="PF25013"/>
    </source>
</evidence>
<evidence type="ECO:0000256" key="1">
    <source>
        <dbReference type="ARBA" id="ARBA00009420"/>
    </source>
</evidence>
<evidence type="ECO:0000256" key="2">
    <source>
        <dbReference type="ARBA" id="ARBA00022614"/>
    </source>
</evidence>
<evidence type="ECO:0000256" key="3">
    <source>
        <dbReference type="ARBA" id="ARBA00022737"/>
    </source>
</evidence>
<gene>
    <name evidence="7" type="ORF">QYM36_003323</name>
</gene>
<evidence type="ECO:0000313" key="7">
    <source>
        <dbReference type="EMBL" id="KAK2723083.1"/>
    </source>
</evidence>
<feature type="domain" description="Protein zer-1 homolog-like C-terminal" evidence="5">
    <location>
        <begin position="383"/>
        <end position="734"/>
    </location>
</feature>
<feature type="domain" description="Zer-1-like leucine-rich repeats region" evidence="6">
    <location>
        <begin position="103"/>
        <end position="196"/>
    </location>
</feature>
<dbReference type="Gene3D" id="1.25.10.10">
    <property type="entry name" value="Leucine-rich Repeat Variant"/>
    <property type="match status" value="1"/>
</dbReference>
<dbReference type="InterPro" id="IPR051341">
    <property type="entry name" value="Zyg-11_UBL_adapter"/>
</dbReference>
<evidence type="ECO:0000259" key="5">
    <source>
        <dbReference type="Pfam" id="PF22964"/>
    </source>
</evidence>
<reference evidence="7" key="1">
    <citation type="submission" date="2023-07" db="EMBL/GenBank/DDBJ databases">
        <title>Chromosome-level genome assembly of Artemia franciscana.</title>
        <authorList>
            <person name="Jo E."/>
        </authorList>
    </citation>
    <scope>NUCLEOTIDE SEQUENCE</scope>
    <source>
        <tissue evidence="7">Whole body</tissue>
    </source>
</reference>
<dbReference type="Pfam" id="PF22964">
    <property type="entry name" value="ZER1-like_2nd"/>
    <property type="match status" value="1"/>
</dbReference>
<dbReference type="Pfam" id="PF25013">
    <property type="entry name" value="LRR_Zer-1"/>
    <property type="match status" value="1"/>
</dbReference>
<keyword evidence="3" id="KW-0677">Repeat</keyword>
<dbReference type="AlphaFoldDB" id="A0AA88I5B4"/>
<proteinExistence type="inferred from homology"/>
<dbReference type="PANTHER" id="PTHR12904:SF22">
    <property type="entry name" value="ZYG-11 FAMILY MEMBER B, CELL CYCLE REGULATOR"/>
    <property type="match status" value="1"/>
</dbReference>
<protein>
    <submittedName>
        <fullName evidence="7">Uncharacterized protein</fullName>
    </submittedName>
</protein>
<dbReference type="InterPro" id="IPR055142">
    <property type="entry name" value="ZER1-like_C"/>
</dbReference>
<dbReference type="InterPro" id="IPR016024">
    <property type="entry name" value="ARM-type_fold"/>
</dbReference>
<dbReference type="Gene3D" id="3.80.10.10">
    <property type="entry name" value="Ribonuclease Inhibitor"/>
    <property type="match status" value="1"/>
</dbReference>
<keyword evidence="4" id="KW-0833">Ubl conjugation pathway</keyword>
<dbReference type="SUPFAM" id="SSF48371">
    <property type="entry name" value="ARM repeat"/>
    <property type="match status" value="1"/>
</dbReference>
<keyword evidence="8" id="KW-1185">Reference proteome</keyword>
<dbReference type="Proteomes" id="UP001187531">
    <property type="component" value="Unassembled WGS sequence"/>
</dbReference>
<dbReference type="InterPro" id="IPR011989">
    <property type="entry name" value="ARM-like"/>
</dbReference>
<evidence type="ECO:0000313" key="8">
    <source>
        <dbReference type="Proteomes" id="UP001187531"/>
    </source>
</evidence>
<accession>A0AA88I5B4</accession>
<evidence type="ECO:0000256" key="4">
    <source>
        <dbReference type="ARBA" id="ARBA00022786"/>
    </source>
</evidence>
<dbReference type="SUPFAM" id="SSF52047">
    <property type="entry name" value="RNI-like"/>
    <property type="match status" value="1"/>
</dbReference>
<comment type="similarity">
    <text evidence="1">Belongs to the zyg-11 family.</text>
</comment>
<dbReference type="PANTHER" id="PTHR12904">
    <property type="match status" value="1"/>
</dbReference>
<comment type="caution">
    <text evidence="7">The sequence shown here is derived from an EMBL/GenBank/DDBJ whole genome shotgun (WGS) entry which is preliminary data.</text>
</comment>
<organism evidence="7 8">
    <name type="scientific">Artemia franciscana</name>
    <name type="common">Brine shrimp</name>
    <name type="synonym">Artemia sanfranciscana</name>
    <dbReference type="NCBI Taxonomy" id="6661"/>
    <lineage>
        <taxon>Eukaryota</taxon>
        <taxon>Metazoa</taxon>
        <taxon>Ecdysozoa</taxon>
        <taxon>Arthropoda</taxon>
        <taxon>Crustacea</taxon>
        <taxon>Branchiopoda</taxon>
        <taxon>Anostraca</taxon>
        <taxon>Artemiidae</taxon>
        <taxon>Artemia</taxon>
    </lineage>
</organism>
<dbReference type="FunFam" id="1.25.10.10:FF:000086">
    <property type="entry name" value="protein zyg-11 homolog B isoform X2"/>
    <property type="match status" value="1"/>
</dbReference>
<keyword evidence="2" id="KW-0433">Leucine-rich repeat</keyword>
<name>A0AA88I5B4_ARTSF</name>
<sequence length="745" mass="83978">MHDSPSHLHETCLDFICENIEAVVCESGGKVDEISDQLSLKDSSVYIPSGLSEQLISVLSEKGKLNDNTVSVFSSENTSLKHVNITNGQGLTKKGLRVFKGHNIVELTTVGLSAPVCDLMSSLNEWTKHNLVSLNISACPFRNPNSPIVNVLEICRLKNLRVLDISRTELNDHNLAMICEDLPNLEVLDISQTEVNDISVLRLLKERLRSLTMYDLRSVSADNLISVLSDLRKLQHLDISVDKERDRTVPFRVMTGNQLRLEKFLKHPDMLPLLLSLDISGKEEEVESGDLRRFLGQHTKLRFLGLAHTDVCYDEIFIDYRNPDHRPDLIVTGSATEQQVLEALKRYLIRPSYVQRALYDVFRLTQSFNEPRVDVLKLVLRGMSLHPSKVSIQMAATACLYNLSKGELGQKVHPHVLQDVVSNTLSAMETYPKHQQLQKNTLLTLCSDRILQDVSFDRFRCAKLVLDSLCQFDDPSMGRMSVAICSILAAKISTEETSRLGAQPQYMKKLLQIVKSKTDSEVADITLKFTLSALWNLTDESPITCEKFLQHNGMAQFLTVLETFKHEASVETKVLGLMNNIAEVPELRQNLMVDDFLVVLKRLLHSTQIDVSYFAAGIISHLGSSGTEAWVAESVSRSALLDELGEEVMRWEAPEGEMVAYRSFKPFFPLLACDGDYQVQLWSVWAIHHVCTKNAKRYCPMLVAENGVPILKQLATRPSTHFLVKSRCDEILELLRLSNITSRYA</sequence>